<dbReference type="GO" id="GO:0016787">
    <property type="term" value="F:hydrolase activity"/>
    <property type="evidence" value="ECO:0007669"/>
    <property type="project" value="UniProtKB-KW"/>
</dbReference>
<dbReference type="InterPro" id="IPR000073">
    <property type="entry name" value="AB_hydrolase_1"/>
</dbReference>
<proteinExistence type="predicted"/>
<dbReference type="RefSeq" id="WP_382398677.1">
    <property type="nucleotide sequence ID" value="NZ_JBHSWH010000001.1"/>
</dbReference>
<dbReference type="EMBL" id="JBHSWH010000001">
    <property type="protein sequence ID" value="MFC6704443.1"/>
    <property type="molecule type" value="Genomic_DNA"/>
</dbReference>
<dbReference type="InterPro" id="IPR029058">
    <property type="entry name" value="AB_hydrolase_fold"/>
</dbReference>
<reference evidence="3" key="1">
    <citation type="journal article" date="2019" name="Int. J. Syst. Evol. Microbiol.">
        <title>The Global Catalogue of Microorganisms (GCM) 10K type strain sequencing project: providing services to taxonomists for standard genome sequencing and annotation.</title>
        <authorList>
            <consortium name="The Broad Institute Genomics Platform"/>
            <consortium name="The Broad Institute Genome Sequencing Center for Infectious Disease"/>
            <person name="Wu L."/>
            <person name="Ma J."/>
        </authorList>
    </citation>
    <scope>NUCLEOTIDE SEQUENCE [LARGE SCALE GENOMIC DNA]</scope>
    <source>
        <strain evidence="3">CCUG 58127</strain>
    </source>
</reference>
<sequence length="311" mass="33829">MITAKRRERYVDLDGVRVHYVTEDGPKDGPRFVLVHGLGGSWANWADVMPLLAERGRVVALDLGGHGLTQTTPEQSTVTANLKLLQRFVQSTCDGRPAIVIGNSMGGLLTGQLAALDKRAVAGAVLIDPAIPPTPASRPEPMVLVGFGVSSIPVVGPRALAGQGKRVPVEKQVAFTMRLVTSDFDRISPALYKLHLDDAIQRPERVGNTDAQYLAATKSLLWQLFRRGRYAQAMHRILQPVLLMHGARDRLVHVRTARALAAANPHWSYVEGAEQGHTPMLDYPEWVADQVLSWVDAHPAMGTRGVLSEGA</sequence>
<organism evidence="2 3">
    <name type="scientific">Flexivirga alba</name>
    <dbReference type="NCBI Taxonomy" id="702742"/>
    <lineage>
        <taxon>Bacteria</taxon>
        <taxon>Bacillati</taxon>
        <taxon>Actinomycetota</taxon>
        <taxon>Actinomycetes</taxon>
        <taxon>Micrococcales</taxon>
        <taxon>Dermacoccaceae</taxon>
        <taxon>Flexivirga</taxon>
    </lineage>
</organism>
<accession>A0ABW2AC28</accession>
<dbReference type="Gene3D" id="3.40.50.1820">
    <property type="entry name" value="alpha/beta hydrolase"/>
    <property type="match status" value="1"/>
</dbReference>
<feature type="domain" description="AB hydrolase-1" evidence="1">
    <location>
        <begin position="30"/>
        <end position="281"/>
    </location>
</feature>
<evidence type="ECO:0000259" key="1">
    <source>
        <dbReference type="Pfam" id="PF00561"/>
    </source>
</evidence>
<protein>
    <submittedName>
        <fullName evidence="2">Alpha/beta fold hydrolase</fullName>
    </submittedName>
</protein>
<dbReference type="PANTHER" id="PTHR43689:SF8">
    <property type="entry name" value="ALPHA_BETA-HYDROLASES SUPERFAMILY PROTEIN"/>
    <property type="match status" value="1"/>
</dbReference>
<name>A0ABW2AC28_9MICO</name>
<comment type="caution">
    <text evidence="2">The sequence shown here is derived from an EMBL/GenBank/DDBJ whole genome shotgun (WGS) entry which is preliminary data.</text>
</comment>
<dbReference type="Proteomes" id="UP001596298">
    <property type="component" value="Unassembled WGS sequence"/>
</dbReference>
<gene>
    <name evidence="2" type="ORF">ACFQDH_03960</name>
</gene>
<evidence type="ECO:0000313" key="3">
    <source>
        <dbReference type="Proteomes" id="UP001596298"/>
    </source>
</evidence>
<dbReference type="PANTHER" id="PTHR43689">
    <property type="entry name" value="HYDROLASE"/>
    <property type="match status" value="1"/>
</dbReference>
<keyword evidence="3" id="KW-1185">Reference proteome</keyword>
<dbReference type="SUPFAM" id="SSF53474">
    <property type="entry name" value="alpha/beta-Hydrolases"/>
    <property type="match status" value="1"/>
</dbReference>
<evidence type="ECO:0000313" key="2">
    <source>
        <dbReference type="EMBL" id="MFC6704443.1"/>
    </source>
</evidence>
<dbReference type="Pfam" id="PF00561">
    <property type="entry name" value="Abhydrolase_1"/>
    <property type="match status" value="1"/>
</dbReference>
<keyword evidence="2" id="KW-0378">Hydrolase</keyword>